<dbReference type="PANTHER" id="PTHR48079:SF6">
    <property type="entry name" value="NAD(P)-BINDING DOMAIN-CONTAINING PROTEIN-RELATED"/>
    <property type="match status" value="1"/>
</dbReference>
<keyword evidence="3" id="KW-1185">Reference proteome</keyword>
<accession>A0A172TI67</accession>
<gene>
    <name evidence="2" type="ORF">SY83_10020</name>
</gene>
<dbReference type="PATRIC" id="fig|1178515.4.peg.2007"/>
<evidence type="ECO:0000313" key="3">
    <source>
        <dbReference type="Proteomes" id="UP000076927"/>
    </source>
</evidence>
<dbReference type="InterPro" id="IPR051783">
    <property type="entry name" value="NAD(P)-dependent_oxidoreduct"/>
</dbReference>
<dbReference type="GO" id="GO:0004029">
    <property type="term" value="F:aldehyde dehydrogenase (NAD+) activity"/>
    <property type="evidence" value="ECO:0007669"/>
    <property type="project" value="TreeGrafter"/>
</dbReference>
<evidence type="ECO:0000259" key="1">
    <source>
        <dbReference type="Pfam" id="PF01370"/>
    </source>
</evidence>
<dbReference type="InterPro" id="IPR036291">
    <property type="entry name" value="NAD(P)-bd_dom_sf"/>
</dbReference>
<evidence type="ECO:0000313" key="2">
    <source>
        <dbReference type="EMBL" id="ANE46557.1"/>
    </source>
</evidence>
<dbReference type="KEGG" id="pswu:SY83_10020"/>
<name>A0A172TI67_9BACL</name>
<proteinExistence type="predicted"/>
<dbReference type="PANTHER" id="PTHR48079">
    <property type="entry name" value="PROTEIN YEEZ"/>
    <property type="match status" value="1"/>
</dbReference>
<dbReference type="GO" id="GO:0005737">
    <property type="term" value="C:cytoplasm"/>
    <property type="evidence" value="ECO:0007669"/>
    <property type="project" value="TreeGrafter"/>
</dbReference>
<dbReference type="Pfam" id="PF01370">
    <property type="entry name" value="Epimerase"/>
    <property type="match status" value="1"/>
</dbReference>
<dbReference type="InterPro" id="IPR001509">
    <property type="entry name" value="Epimerase_deHydtase"/>
</dbReference>
<dbReference type="OrthoDB" id="9807212at2"/>
<dbReference type="AlphaFoldDB" id="A0A172TI67"/>
<organism evidence="2 3">
    <name type="scientific">Paenibacillus swuensis</name>
    <dbReference type="NCBI Taxonomy" id="1178515"/>
    <lineage>
        <taxon>Bacteria</taxon>
        <taxon>Bacillati</taxon>
        <taxon>Bacillota</taxon>
        <taxon>Bacilli</taxon>
        <taxon>Bacillales</taxon>
        <taxon>Paenibacillaceae</taxon>
        <taxon>Paenibacillus</taxon>
    </lineage>
</organism>
<dbReference type="Gene3D" id="3.40.50.720">
    <property type="entry name" value="NAD(P)-binding Rossmann-like Domain"/>
    <property type="match status" value="1"/>
</dbReference>
<sequence length="349" mass="39050">MKAFVTGSTGLLGGNLVRLLLEMGYEVRALARSAHKAERFLEGLSVEIVVGDMMDVDSWANQMEGCDLLFHTAAYFRETFRRGDHWTNLEKVNATNTLRLFKLAEHYGIKKIVHTSTNAVIRKRKDGTVSDEEDLLAPEEALNLYGKSKIVADRAIESFSKTHDIPIITVLPAWMFGPGDAAPTGSGQLTLNFLHRKVPGTFRSGIDVVDARDVALAMLRAAEKSRGGERYIISGHYTSLEELFGIMNSVSGIPSPRRFPIPMVFFSTYLNERMASLFGKETDVSMDELRVMTEMKRTSNAKAVRELGLTFRPLRQTIHDTVQWYLNNNYLTIPLELSKGSQDGMPRGL</sequence>
<reference evidence="2 3" key="1">
    <citation type="submission" date="2015-01" db="EMBL/GenBank/DDBJ databases">
        <title>Paenibacillus swuensis/DY6/whole genome sequencing.</title>
        <authorList>
            <person name="Kim M.K."/>
            <person name="Srinivasan S."/>
            <person name="Lee J.-J."/>
        </authorList>
    </citation>
    <scope>NUCLEOTIDE SEQUENCE [LARGE SCALE GENOMIC DNA]</scope>
    <source>
        <strain evidence="2 3">DY6</strain>
    </source>
</reference>
<protein>
    <recommendedName>
        <fullName evidence="1">NAD-dependent epimerase/dehydratase domain-containing protein</fullName>
    </recommendedName>
</protein>
<dbReference type="SUPFAM" id="SSF51735">
    <property type="entry name" value="NAD(P)-binding Rossmann-fold domains"/>
    <property type="match status" value="1"/>
</dbReference>
<feature type="domain" description="NAD-dependent epimerase/dehydratase" evidence="1">
    <location>
        <begin position="4"/>
        <end position="232"/>
    </location>
</feature>
<dbReference type="STRING" id="1178515.SY83_10020"/>
<dbReference type="Proteomes" id="UP000076927">
    <property type="component" value="Chromosome"/>
</dbReference>
<dbReference type="RefSeq" id="WP_068606114.1">
    <property type="nucleotide sequence ID" value="NZ_CP011388.1"/>
</dbReference>
<dbReference type="EMBL" id="CP011388">
    <property type="protein sequence ID" value="ANE46557.1"/>
    <property type="molecule type" value="Genomic_DNA"/>
</dbReference>